<dbReference type="PANTHER" id="PTHR35205">
    <property type="entry name" value="NB-ARC AND TPR DOMAIN PROTEIN"/>
    <property type="match status" value="1"/>
</dbReference>
<reference evidence="2" key="1">
    <citation type="journal article" date="2023" name="Mol. Phylogenet. Evol.">
        <title>Genome-scale phylogeny and comparative genomics of the fungal order Sordariales.</title>
        <authorList>
            <person name="Hensen N."/>
            <person name="Bonometti L."/>
            <person name="Westerberg I."/>
            <person name="Brannstrom I.O."/>
            <person name="Guillou S."/>
            <person name="Cros-Aarteil S."/>
            <person name="Calhoun S."/>
            <person name="Haridas S."/>
            <person name="Kuo A."/>
            <person name="Mondo S."/>
            <person name="Pangilinan J."/>
            <person name="Riley R."/>
            <person name="LaButti K."/>
            <person name="Andreopoulos B."/>
            <person name="Lipzen A."/>
            <person name="Chen C."/>
            <person name="Yan M."/>
            <person name="Daum C."/>
            <person name="Ng V."/>
            <person name="Clum A."/>
            <person name="Steindorff A."/>
            <person name="Ohm R.A."/>
            <person name="Martin F."/>
            <person name="Silar P."/>
            <person name="Natvig D.O."/>
            <person name="Lalanne C."/>
            <person name="Gautier V."/>
            <person name="Ament-Velasquez S.L."/>
            <person name="Kruys A."/>
            <person name="Hutchinson M.I."/>
            <person name="Powell A.J."/>
            <person name="Barry K."/>
            <person name="Miller A.N."/>
            <person name="Grigoriev I.V."/>
            <person name="Debuchy R."/>
            <person name="Gladieux P."/>
            <person name="Hiltunen Thoren M."/>
            <person name="Johannesson H."/>
        </authorList>
    </citation>
    <scope>NUCLEOTIDE SEQUENCE</scope>
    <source>
        <strain evidence="2">CBS 532.94</strain>
    </source>
</reference>
<dbReference type="GO" id="GO:0043531">
    <property type="term" value="F:ADP binding"/>
    <property type="evidence" value="ECO:0007669"/>
    <property type="project" value="InterPro"/>
</dbReference>
<keyword evidence="2" id="KW-0378">Hydrolase</keyword>
<gene>
    <name evidence="2" type="ORF">C8A03DRAFT_15542</name>
</gene>
<protein>
    <submittedName>
        <fullName evidence="2">P-loop containing nucleoside triphosphate hydrolase protein</fullName>
    </submittedName>
</protein>
<dbReference type="Pfam" id="PF00931">
    <property type="entry name" value="NB-ARC"/>
    <property type="match status" value="1"/>
</dbReference>
<dbReference type="SUPFAM" id="SSF52540">
    <property type="entry name" value="P-loop containing nucleoside triphosphate hydrolases"/>
    <property type="match status" value="1"/>
</dbReference>
<dbReference type="Proteomes" id="UP001303760">
    <property type="component" value="Unassembled WGS sequence"/>
</dbReference>
<feature type="domain" description="NB-ARC" evidence="1">
    <location>
        <begin position="253"/>
        <end position="389"/>
    </location>
</feature>
<accession>A0AAN7C9V6</accession>
<dbReference type="PRINTS" id="PR00364">
    <property type="entry name" value="DISEASERSIST"/>
</dbReference>
<name>A0AAN7C9V6_9PEZI</name>
<dbReference type="InterPro" id="IPR002182">
    <property type="entry name" value="NB-ARC"/>
</dbReference>
<sequence length="512" mass="57258">MKICSHASYSADLLTASLQMLKAGRESLRNTNNWDCLSNVLSLLKPVAVAADVLAEGLCIPSRTLWGSLGLVVEAVSGNRNYLDYVLHLYEDLLRRLPRVEAYSPHALRSPALRLALSDAFDLHSSLTIRCIKTFGRASKQGILTKIRWMLDQHNFEQDLQMLDHVLRKVEQEAGYALHLERKESEERRYAELMEKQDGILASLADKPAVVQAERFTVPWPRSRSFIGRESILTEIHSHLGPGGREARRHQRSVAICGLGGVGKTQIALEYTHLHKHDYQACFWVTCDARVKIASAFCEIARVLGFADRGPDQNLMHIMDWFRTTTDTWLLIFDNAEEPGSLEAFWPPSANGSVLLTTQDTSWIGQEIIGHGMSLRSFGTDDGVKLLQGIFSRWKRSISRGIAQRIVHETGGLPLALRQIGSYICTIGSDPEDFLARYSEAQGSTLIDQWSESTQPSYPRTLATFLDFSFNKLTQQALSVLAVFCFLDVDNVWVDVLSGGSPGQLFHADSPE</sequence>
<dbReference type="GO" id="GO:0016787">
    <property type="term" value="F:hydrolase activity"/>
    <property type="evidence" value="ECO:0007669"/>
    <property type="project" value="UniProtKB-KW"/>
</dbReference>
<dbReference type="Gene3D" id="3.40.50.300">
    <property type="entry name" value="P-loop containing nucleotide triphosphate hydrolases"/>
    <property type="match status" value="1"/>
</dbReference>
<dbReference type="AlphaFoldDB" id="A0AAN7C9V6"/>
<comment type="caution">
    <text evidence="2">The sequence shown here is derived from an EMBL/GenBank/DDBJ whole genome shotgun (WGS) entry which is preliminary data.</text>
</comment>
<keyword evidence="3" id="KW-1185">Reference proteome</keyword>
<evidence type="ECO:0000313" key="2">
    <source>
        <dbReference type="EMBL" id="KAK4237960.1"/>
    </source>
</evidence>
<proteinExistence type="predicted"/>
<dbReference type="InterPro" id="IPR027417">
    <property type="entry name" value="P-loop_NTPase"/>
</dbReference>
<organism evidence="2 3">
    <name type="scientific">Achaetomium macrosporum</name>
    <dbReference type="NCBI Taxonomy" id="79813"/>
    <lineage>
        <taxon>Eukaryota</taxon>
        <taxon>Fungi</taxon>
        <taxon>Dikarya</taxon>
        <taxon>Ascomycota</taxon>
        <taxon>Pezizomycotina</taxon>
        <taxon>Sordariomycetes</taxon>
        <taxon>Sordariomycetidae</taxon>
        <taxon>Sordariales</taxon>
        <taxon>Chaetomiaceae</taxon>
        <taxon>Achaetomium</taxon>
    </lineage>
</organism>
<evidence type="ECO:0000313" key="3">
    <source>
        <dbReference type="Proteomes" id="UP001303760"/>
    </source>
</evidence>
<dbReference type="EMBL" id="MU860115">
    <property type="protein sequence ID" value="KAK4237960.1"/>
    <property type="molecule type" value="Genomic_DNA"/>
</dbReference>
<dbReference type="PANTHER" id="PTHR35205:SF1">
    <property type="entry name" value="ZU5 DOMAIN-CONTAINING PROTEIN"/>
    <property type="match status" value="1"/>
</dbReference>
<evidence type="ECO:0000259" key="1">
    <source>
        <dbReference type="Pfam" id="PF00931"/>
    </source>
</evidence>
<reference evidence="2" key="2">
    <citation type="submission" date="2023-05" db="EMBL/GenBank/DDBJ databases">
        <authorList>
            <consortium name="Lawrence Berkeley National Laboratory"/>
            <person name="Steindorff A."/>
            <person name="Hensen N."/>
            <person name="Bonometti L."/>
            <person name="Westerberg I."/>
            <person name="Brannstrom I.O."/>
            <person name="Guillou S."/>
            <person name="Cros-Aarteil S."/>
            <person name="Calhoun S."/>
            <person name="Haridas S."/>
            <person name="Kuo A."/>
            <person name="Mondo S."/>
            <person name="Pangilinan J."/>
            <person name="Riley R."/>
            <person name="Labutti K."/>
            <person name="Andreopoulos B."/>
            <person name="Lipzen A."/>
            <person name="Chen C."/>
            <person name="Yanf M."/>
            <person name="Daum C."/>
            <person name="Ng V."/>
            <person name="Clum A."/>
            <person name="Ohm R."/>
            <person name="Martin F."/>
            <person name="Silar P."/>
            <person name="Natvig D."/>
            <person name="Lalanne C."/>
            <person name="Gautier V."/>
            <person name="Ament-Velasquez S.L."/>
            <person name="Kruys A."/>
            <person name="Hutchinson M.I."/>
            <person name="Powell A.J."/>
            <person name="Barry K."/>
            <person name="Miller A.N."/>
            <person name="Grigoriev I.V."/>
            <person name="Debuchy R."/>
            <person name="Gladieux P."/>
            <person name="Thoren M.H."/>
            <person name="Johannesson H."/>
        </authorList>
    </citation>
    <scope>NUCLEOTIDE SEQUENCE</scope>
    <source>
        <strain evidence="2">CBS 532.94</strain>
    </source>
</reference>